<comment type="caution">
    <text evidence="2">The sequence shown here is derived from an EMBL/GenBank/DDBJ whole genome shotgun (WGS) entry which is preliminary data.</text>
</comment>
<dbReference type="InterPro" id="IPR006056">
    <property type="entry name" value="RidA"/>
</dbReference>
<dbReference type="Proteomes" id="UP000093343">
    <property type="component" value="Unassembled WGS sequence"/>
</dbReference>
<organism evidence="2 3">
    <name type="scientific">Flavobacterium piscis</name>
    <dbReference type="NCBI Taxonomy" id="1114874"/>
    <lineage>
        <taxon>Bacteria</taxon>
        <taxon>Pseudomonadati</taxon>
        <taxon>Bacteroidota</taxon>
        <taxon>Flavobacteriia</taxon>
        <taxon>Flavobacteriales</taxon>
        <taxon>Flavobacteriaceae</taxon>
        <taxon>Flavobacterium</taxon>
    </lineage>
</organism>
<dbReference type="InterPro" id="IPR035959">
    <property type="entry name" value="RutC-like_sf"/>
</dbReference>
<keyword evidence="3" id="KW-1185">Reference proteome</keyword>
<dbReference type="InterPro" id="IPR006175">
    <property type="entry name" value="YjgF/YER057c/UK114"/>
</dbReference>
<gene>
    <name evidence="2" type="ORF">FLP_19495</name>
</gene>
<dbReference type="SUPFAM" id="SSF55298">
    <property type="entry name" value="YjgF-like"/>
    <property type="match status" value="3"/>
</dbReference>
<sequence>MASNKINSLVARNTENAPKNIGPYSQTVAFSHYNNLSAQLPIDPKSGKIVAGGIKEQTEQCFKNIKAILESIDHVMNDVVRITVFVKNIKDVDTVDEVYKTFFPTYVPTRTTVAVAALPLNALVQIEALVSNGEGTIPNAPQAGNLIKLINNTANAPLSNLSAQTVSFSHYNNLSAQLPIDPKTGRLITGGVKEQAQQCLKNIKAILNSIDVPFDDIVKINIFLKNLSDIEAVDEVYTAFFPDSAIARAVAYVPARTIVAVSDLSMHALVQIEAVVSHGDGTPPQAIEDRHGIVINANNTENAPKNSLSTQTVAFSHYNHISAQLPIDPKTGKMIAGGVKEQAEQCLKNIKAILESISHGIEDVVKVNIFLKNITDSELVDEVYTTFFPGGIPARRTVGVSALQNDALIQIDVVVSNAEGTPLKA</sequence>
<comment type="similarity">
    <text evidence="1">Belongs to the RutC family.</text>
</comment>
<proteinExistence type="inferred from homology"/>
<reference evidence="3" key="1">
    <citation type="submission" date="2016-03" db="EMBL/GenBank/DDBJ databases">
        <title>Draft genome sequence of Paenibacillus glacialis DSM 22343.</title>
        <authorList>
            <person name="Shin S.-K."/>
            <person name="Yi H."/>
        </authorList>
    </citation>
    <scope>NUCLEOTIDE SEQUENCE [LARGE SCALE GENOMIC DNA]</scope>
    <source>
        <strain evidence="3">CCUG 60099</strain>
    </source>
</reference>
<dbReference type="PANTHER" id="PTHR11803">
    <property type="entry name" value="2-IMINOBUTANOATE/2-IMINOPROPANOATE DEAMINASE RIDA"/>
    <property type="match status" value="1"/>
</dbReference>
<evidence type="ECO:0000313" key="3">
    <source>
        <dbReference type="Proteomes" id="UP000093343"/>
    </source>
</evidence>
<dbReference type="EMBL" id="LVEN01000042">
    <property type="protein sequence ID" value="OCB70844.1"/>
    <property type="molecule type" value="Genomic_DNA"/>
</dbReference>
<evidence type="ECO:0000256" key="1">
    <source>
        <dbReference type="ARBA" id="ARBA00010552"/>
    </source>
</evidence>
<dbReference type="Gene3D" id="3.30.1330.40">
    <property type="entry name" value="RutC-like"/>
    <property type="match status" value="3"/>
</dbReference>
<evidence type="ECO:0000313" key="2">
    <source>
        <dbReference type="EMBL" id="OCB70844.1"/>
    </source>
</evidence>
<dbReference type="Pfam" id="PF01042">
    <property type="entry name" value="Ribonuc_L-PSP"/>
    <property type="match status" value="3"/>
</dbReference>
<dbReference type="CDD" id="cd00448">
    <property type="entry name" value="YjgF_YER057c_UK114_family"/>
    <property type="match status" value="3"/>
</dbReference>
<dbReference type="NCBIfam" id="TIGR00004">
    <property type="entry name" value="Rid family detoxifying hydrolase"/>
    <property type="match status" value="1"/>
</dbReference>
<dbReference type="RefSeq" id="WP_065451146.1">
    <property type="nucleotide sequence ID" value="NZ_LVEN01000042.1"/>
</dbReference>
<protein>
    <submittedName>
        <fullName evidence="2">Reactive intermediate/imine deaminase</fullName>
    </submittedName>
</protein>
<name>A0ABX2XH78_9FLAO</name>
<accession>A0ABX2XH78</accession>
<dbReference type="PANTHER" id="PTHR11803:SF39">
    <property type="entry name" value="2-IMINOBUTANOATE_2-IMINOPROPANOATE DEAMINASE"/>
    <property type="match status" value="1"/>
</dbReference>